<dbReference type="InterPro" id="IPR032979">
    <property type="entry name" value="ENGase"/>
</dbReference>
<evidence type="ECO:0000313" key="2">
    <source>
        <dbReference type="Proteomes" id="UP001164929"/>
    </source>
</evidence>
<dbReference type="GO" id="GO:0033925">
    <property type="term" value="F:mannosyl-glycoprotein endo-beta-N-acetylglucosaminidase activity"/>
    <property type="evidence" value="ECO:0007669"/>
    <property type="project" value="InterPro"/>
</dbReference>
<dbReference type="PANTHER" id="PTHR13246">
    <property type="entry name" value="ENDO BETA N-ACETYLGLUCOSAMINIDASE"/>
    <property type="match status" value="1"/>
</dbReference>
<name>A0AAD6QCL5_9ROSI</name>
<dbReference type="Proteomes" id="UP001164929">
    <property type="component" value="Chromosome 8"/>
</dbReference>
<gene>
    <name evidence="1" type="ORF">NC653_020579</name>
</gene>
<accession>A0AAD6QCL5</accession>
<evidence type="ECO:0000313" key="1">
    <source>
        <dbReference type="EMBL" id="KAJ6987366.1"/>
    </source>
</evidence>
<sequence length="124" mass="13663">MQSNYPDLSAAVAGNRKFDVYMGMDVFGRKTFGGGQWNVGTLILITSSIGQGYRVSVEGNQLTDAPWNNMSCQGFQLWPPQLMHVKSKGGLAAVMNKRIRALVCTIRNARIVSQIQWSDYATSS</sequence>
<keyword evidence="2" id="KW-1185">Reference proteome</keyword>
<dbReference type="PANTHER" id="PTHR13246:SF1">
    <property type="entry name" value="CYTOSOLIC ENDO-BETA-N-ACETYLGLUCOSAMINIDASE"/>
    <property type="match status" value="1"/>
</dbReference>
<comment type="caution">
    <text evidence="1">The sequence shown here is derived from an EMBL/GenBank/DDBJ whole genome shotgun (WGS) entry which is preliminary data.</text>
</comment>
<dbReference type="EMBL" id="JAQIZT010000008">
    <property type="protein sequence ID" value="KAJ6987366.1"/>
    <property type="molecule type" value="Genomic_DNA"/>
</dbReference>
<reference evidence="1" key="1">
    <citation type="journal article" date="2023" name="Mol. Ecol. Resour.">
        <title>Chromosome-level genome assembly of a triploid poplar Populus alba 'Berolinensis'.</title>
        <authorList>
            <person name="Chen S."/>
            <person name="Yu Y."/>
            <person name="Wang X."/>
            <person name="Wang S."/>
            <person name="Zhang T."/>
            <person name="Zhou Y."/>
            <person name="He R."/>
            <person name="Meng N."/>
            <person name="Wang Y."/>
            <person name="Liu W."/>
            <person name="Liu Z."/>
            <person name="Liu J."/>
            <person name="Guo Q."/>
            <person name="Huang H."/>
            <person name="Sederoff R.R."/>
            <person name="Wang G."/>
            <person name="Qu G."/>
            <person name="Chen S."/>
        </authorList>
    </citation>
    <scope>NUCLEOTIDE SEQUENCE</scope>
    <source>
        <strain evidence="1">SC-2020</strain>
    </source>
</reference>
<organism evidence="1 2">
    <name type="scientific">Populus alba x Populus x berolinensis</name>
    <dbReference type="NCBI Taxonomy" id="444605"/>
    <lineage>
        <taxon>Eukaryota</taxon>
        <taxon>Viridiplantae</taxon>
        <taxon>Streptophyta</taxon>
        <taxon>Embryophyta</taxon>
        <taxon>Tracheophyta</taxon>
        <taxon>Spermatophyta</taxon>
        <taxon>Magnoliopsida</taxon>
        <taxon>eudicotyledons</taxon>
        <taxon>Gunneridae</taxon>
        <taxon>Pentapetalae</taxon>
        <taxon>rosids</taxon>
        <taxon>fabids</taxon>
        <taxon>Malpighiales</taxon>
        <taxon>Salicaceae</taxon>
        <taxon>Saliceae</taxon>
        <taxon>Populus</taxon>
    </lineage>
</organism>
<dbReference type="AlphaFoldDB" id="A0AAD6QCL5"/>
<proteinExistence type="predicted"/>
<dbReference type="Gene3D" id="3.20.20.80">
    <property type="entry name" value="Glycosidases"/>
    <property type="match status" value="1"/>
</dbReference>
<protein>
    <submittedName>
        <fullName evidence="1">Uncharacterized protein</fullName>
    </submittedName>
</protein>